<feature type="transmembrane region" description="Helical" evidence="6">
    <location>
        <begin position="338"/>
        <end position="359"/>
    </location>
</feature>
<dbReference type="PANTHER" id="PTHR30250:SF21">
    <property type="entry name" value="LIPID II FLIPPASE MURJ"/>
    <property type="match status" value="1"/>
</dbReference>
<feature type="transmembrane region" description="Helical" evidence="6">
    <location>
        <begin position="398"/>
        <end position="416"/>
    </location>
</feature>
<feature type="transmembrane region" description="Helical" evidence="6">
    <location>
        <begin position="458"/>
        <end position="484"/>
    </location>
</feature>
<feature type="transmembrane region" description="Helical" evidence="6">
    <location>
        <begin position="188"/>
        <end position="215"/>
    </location>
</feature>
<feature type="transmembrane region" description="Helical" evidence="6">
    <location>
        <begin position="122"/>
        <end position="142"/>
    </location>
</feature>
<keyword evidence="4 6" id="KW-1133">Transmembrane helix</keyword>
<dbReference type="PANTHER" id="PTHR30250">
    <property type="entry name" value="PST FAMILY PREDICTED COLANIC ACID TRANSPORTER"/>
    <property type="match status" value="1"/>
</dbReference>
<dbReference type="EMBL" id="JACRTE010000005">
    <property type="protein sequence ID" value="MBC8596340.1"/>
    <property type="molecule type" value="Genomic_DNA"/>
</dbReference>
<feature type="transmembrane region" description="Helical" evidence="6">
    <location>
        <begin position="490"/>
        <end position="517"/>
    </location>
</feature>
<protein>
    <submittedName>
        <fullName evidence="7">Polysaccharide biosynthesis protein</fullName>
    </submittedName>
</protein>
<feature type="transmembrane region" description="Helical" evidence="6">
    <location>
        <begin position="300"/>
        <end position="318"/>
    </location>
</feature>
<feature type="transmembrane region" description="Helical" evidence="6">
    <location>
        <begin position="163"/>
        <end position="182"/>
    </location>
</feature>
<feature type="transmembrane region" description="Helical" evidence="6">
    <location>
        <begin position="50"/>
        <end position="69"/>
    </location>
</feature>
<evidence type="ECO:0000256" key="6">
    <source>
        <dbReference type="SAM" id="Phobius"/>
    </source>
</evidence>
<evidence type="ECO:0000256" key="1">
    <source>
        <dbReference type="ARBA" id="ARBA00004651"/>
    </source>
</evidence>
<sequence length="543" mass="58096">MSENKNQTFVKGALILVAANILVKVIGAGFKIPLTYILGEEGMGLFSTSYTIYSLLFIIATAGLPVAVSKMVSESRTLGKLSEVKLILKVSFAILSVIGIAGFFILFTFAEKFSVMLNNPRAALGIKAIAPAMLFVALMSAFRGFFQGHQNMFPTAASEVFEALGKLIFGYGLAFYFTSTITNDIERINFGAAGAVAGVSLGALLGFAVLLIIYLSKRKTLYTGESIKAHRNGGEIARKLISIAVPITIGASVFSLTSIIDMAMIMRRLEAAGFDPETTALALYGSYTGYAVPLFNMPPTLISSISISVVPAIAGAYVKKEHGFVSDLTKKSVKITLLFALPCAVGMSTLAEPILRAVYTNANAAQTLSILAIAIVFVSLVMLTNAILQSIGRVNIPVVNMLLGGVLKIVINYILVANPQINISGAPIGTNACYILILTLNVFWIVKLMKVKFSLAEFVVKPVICVAAMGASVIAVMSVMNAFAASPGRVFYLALTLICIAAGALVYGIMLFVTRLVTYDDVLMLPKGEKIANYMLKFRLIRR</sequence>
<feature type="transmembrane region" description="Helical" evidence="6">
    <location>
        <begin position="365"/>
        <end position="386"/>
    </location>
</feature>
<feature type="transmembrane region" description="Helical" evidence="6">
    <location>
        <begin position="12"/>
        <end position="30"/>
    </location>
</feature>
<evidence type="ECO:0000256" key="2">
    <source>
        <dbReference type="ARBA" id="ARBA00022475"/>
    </source>
</evidence>
<keyword evidence="2" id="KW-1003">Cell membrane</keyword>
<dbReference type="CDD" id="cd13124">
    <property type="entry name" value="MATE_SpoVB_like"/>
    <property type="match status" value="1"/>
</dbReference>
<keyword evidence="5 6" id="KW-0472">Membrane</keyword>
<dbReference type="Pfam" id="PF01943">
    <property type="entry name" value="Polysacc_synt"/>
    <property type="match status" value="1"/>
</dbReference>
<proteinExistence type="predicted"/>
<evidence type="ECO:0000256" key="3">
    <source>
        <dbReference type="ARBA" id="ARBA00022692"/>
    </source>
</evidence>
<feature type="transmembrane region" description="Helical" evidence="6">
    <location>
        <begin position="428"/>
        <end position="446"/>
    </location>
</feature>
<evidence type="ECO:0000313" key="7">
    <source>
        <dbReference type="EMBL" id="MBC8596340.1"/>
    </source>
</evidence>
<comment type="caution">
    <text evidence="7">The sequence shown here is derived from an EMBL/GenBank/DDBJ whole genome shotgun (WGS) entry which is preliminary data.</text>
</comment>
<keyword evidence="3 6" id="KW-0812">Transmembrane</keyword>
<organism evidence="7 8">
    <name type="scientific">Qingrenia yutianensis</name>
    <dbReference type="NCBI Taxonomy" id="2763676"/>
    <lineage>
        <taxon>Bacteria</taxon>
        <taxon>Bacillati</taxon>
        <taxon>Bacillota</taxon>
        <taxon>Clostridia</taxon>
        <taxon>Eubacteriales</taxon>
        <taxon>Oscillospiraceae</taxon>
        <taxon>Qingrenia</taxon>
    </lineage>
</organism>
<dbReference type="InterPro" id="IPR050833">
    <property type="entry name" value="Poly_Biosynth_Transport"/>
</dbReference>
<dbReference type="InterPro" id="IPR002797">
    <property type="entry name" value="Polysacc_synth"/>
</dbReference>
<name>A0A926IT97_9FIRM</name>
<dbReference type="AlphaFoldDB" id="A0A926IT97"/>
<comment type="subcellular location">
    <subcellularLocation>
        <location evidence="1">Cell membrane</location>
        <topology evidence="1">Multi-pass membrane protein</topology>
    </subcellularLocation>
</comment>
<reference evidence="7" key="1">
    <citation type="submission" date="2020-08" db="EMBL/GenBank/DDBJ databases">
        <title>Genome public.</title>
        <authorList>
            <person name="Liu C."/>
            <person name="Sun Q."/>
        </authorList>
    </citation>
    <scope>NUCLEOTIDE SEQUENCE</scope>
    <source>
        <strain evidence="7">NSJ-50</strain>
    </source>
</reference>
<dbReference type="GO" id="GO:0005886">
    <property type="term" value="C:plasma membrane"/>
    <property type="evidence" value="ECO:0007669"/>
    <property type="project" value="UniProtKB-SubCell"/>
</dbReference>
<keyword evidence="8" id="KW-1185">Reference proteome</keyword>
<feature type="transmembrane region" description="Helical" evidence="6">
    <location>
        <begin position="90"/>
        <end position="110"/>
    </location>
</feature>
<dbReference type="Proteomes" id="UP000647416">
    <property type="component" value="Unassembled WGS sequence"/>
</dbReference>
<feature type="transmembrane region" description="Helical" evidence="6">
    <location>
        <begin position="236"/>
        <end position="260"/>
    </location>
</feature>
<dbReference type="PIRSF" id="PIRSF038958">
    <property type="entry name" value="PG_synth_SpoVB"/>
    <property type="match status" value="1"/>
</dbReference>
<accession>A0A926IT97</accession>
<evidence type="ECO:0000256" key="4">
    <source>
        <dbReference type="ARBA" id="ARBA00022989"/>
    </source>
</evidence>
<evidence type="ECO:0000313" key="8">
    <source>
        <dbReference type="Proteomes" id="UP000647416"/>
    </source>
</evidence>
<gene>
    <name evidence="7" type="ORF">H8706_05595</name>
</gene>
<dbReference type="RefSeq" id="WP_262431839.1">
    <property type="nucleotide sequence ID" value="NZ_JACRTE010000005.1"/>
</dbReference>
<dbReference type="InterPro" id="IPR024923">
    <property type="entry name" value="PG_synth_SpoVB"/>
</dbReference>
<evidence type="ECO:0000256" key="5">
    <source>
        <dbReference type="ARBA" id="ARBA00023136"/>
    </source>
</evidence>